<dbReference type="InterPro" id="IPR023772">
    <property type="entry name" value="DNA-bd_HTH_TetR-type_CS"/>
</dbReference>
<comment type="caution">
    <text evidence="6">The sequence shown here is derived from an EMBL/GenBank/DDBJ whole genome shotgun (WGS) entry which is preliminary data.</text>
</comment>
<keyword evidence="2 4" id="KW-0238">DNA-binding</keyword>
<dbReference type="AlphaFoldDB" id="E7QMN9"/>
<evidence type="ECO:0000256" key="3">
    <source>
        <dbReference type="ARBA" id="ARBA00023163"/>
    </source>
</evidence>
<dbReference type="PANTHER" id="PTHR47506:SF6">
    <property type="entry name" value="HTH-TYPE TRANSCRIPTIONAL REPRESSOR NEMR"/>
    <property type="match status" value="1"/>
</dbReference>
<keyword evidence="3" id="KW-0804">Transcription</keyword>
<dbReference type="EMBL" id="AEMG01000001">
    <property type="protein sequence ID" value="EFW94223.1"/>
    <property type="molecule type" value="Genomic_DNA"/>
</dbReference>
<reference evidence="6 7" key="1">
    <citation type="journal article" date="2014" name="ISME J.">
        <title>Trehalose/2-sulfotrehalose biosynthesis and glycine-betaine uptake are widely spread mechanisms for osmoadaptation in the Halobacteriales.</title>
        <authorList>
            <person name="Youssef N.H."/>
            <person name="Savage-Ashlock K.N."/>
            <person name="McCully A.L."/>
            <person name="Luedtke B."/>
            <person name="Shaw E.I."/>
            <person name="Hoff W.D."/>
            <person name="Elshahed M.S."/>
        </authorList>
    </citation>
    <scope>NUCLEOTIDE SEQUENCE [LARGE SCALE GENOMIC DNA]</scope>
    <source>
        <strain evidence="6 7">DX253</strain>
    </source>
</reference>
<keyword evidence="1" id="KW-0805">Transcription regulation</keyword>
<dbReference type="PROSITE" id="PS01081">
    <property type="entry name" value="HTH_TETR_1"/>
    <property type="match status" value="1"/>
</dbReference>
<organism evidence="6 7">
    <name type="scientific">Haladaptatus paucihalophilus DX253</name>
    <dbReference type="NCBI Taxonomy" id="797209"/>
    <lineage>
        <taxon>Archaea</taxon>
        <taxon>Methanobacteriati</taxon>
        <taxon>Methanobacteriota</taxon>
        <taxon>Stenosarchaea group</taxon>
        <taxon>Halobacteria</taxon>
        <taxon>Halobacteriales</taxon>
        <taxon>Haladaptataceae</taxon>
        <taxon>Haladaptatus</taxon>
    </lineage>
</organism>
<evidence type="ECO:0000313" key="6">
    <source>
        <dbReference type="EMBL" id="EFW94223.1"/>
    </source>
</evidence>
<accession>E7QMN9</accession>
<proteinExistence type="predicted"/>
<dbReference type="InterPro" id="IPR009057">
    <property type="entry name" value="Homeodomain-like_sf"/>
</dbReference>
<dbReference type="eggNOG" id="arCOG02648">
    <property type="taxonomic scope" value="Archaea"/>
</dbReference>
<evidence type="ECO:0000256" key="1">
    <source>
        <dbReference type="ARBA" id="ARBA00023015"/>
    </source>
</evidence>
<dbReference type="STRING" id="797209.GCA_000376445_04070"/>
<dbReference type="PRINTS" id="PR00455">
    <property type="entry name" value="HTHTETR"/>
</dbReference>
<dbReference type="GO" id="GO:0003677">
    <property type="term" value="F:DNA binding"/>
    <property type="evidence" value="ECO:0007669"/>
    <property type="project" value="UniProtKB-UniRule"/>
</dbReference>
<dbReference type="PROSITE" id="PS50977">
    <property type="entry name" value="HTH_TETR_2"/>
    <property type="match status" value="1"/>
</dbReference>
<feature type="DNA-binding region" description="H-T-H motif" evidence="4">
    <location>
        <begin position="49"/>
        <end position="68"/>
    </location>
</feature>
<evidence type="ECO:0000259" key="5">
    <source>
        <dbReference type="PROSITE" id="PS50977"/>
    </source>
</evidence>
<dbReference type="Proteomes" id="UP000003751">
    <property type="component" value="Unassembled WGS sequence"/>
</dbReference>
<gene>
    <name evidence="6" type="ORF">ZOD2009_00275</name>
</gene>
<dbReference type="Gene3D" id="1.10.357.10">
    <property type="entry name" value="Tetracycline Repressor, domain 2"/>
    <property type="match status" value="1"/>
</dbReference>
<name>E7QMN9_HALPU</name>
<evidence type="ECO:0000256" key="2">
    <source>
        <dbReference type="ARBA" id="ARBA00023125"/>
    </source>
</evidence>
<evidence type="ECO:0000256" key="4">
    <source>
        <dbReference type="PROSITE-ProRule" id="PRU00335"/>
    </source>
</evidence>
<feature type="domain" description="HTH tetR-type" evidence="5">
    <location>
        <begin position="26"/>
        <end position="86"/>
    </location>
</feature>
<sequence length="217" mass="25330">MSDEQYAHYSTERRIDMRGFSDEERREIEERLVETGRDLFTRYGFQKTTMQDITEQVGIGEGTFYQFFDSKSGLYIRILLREQNELIDAVEAELEGLTDSDEQLDRLFRRWVAEFEQRSLLLRSHRNPQQIVQAANGQDFAELRDDISNRMTPLIADIQKRSDGYITEIRPEAVIELLSLLEVVAANKDAHDELGWSGYDGFKEIVITILKQGLLWQ</sequence>
<protein>
    <submittedName>
        <fullName evidence="6">Transcription regulator</fullName>
    </submittedName>
</protein>
<evidence type="ECO:0000313" key="7">
    <source>
        <dbReference type="Proteomes" id="UP000003751"/>
    </source>
</evidence>
<dbReference type="Pfam" id="PF00440">
    <property type="entry name" value="TetR_N"/>
    <property type="match status" value="1"/>
</dbReference>
<dbReference type="SUPFAM" id="SSF46689">
    <property type="entry name" value="Homeodomain-like"/>
    <property type="match status" value="1"/>
</dbReference>
<dbReference type="InterPro" id="IPR001647">
    <property type="entry name" value="HTH_TetR"/>
</dbReference>
<dbReference type="PANTHER" id="PTHR47506">
    <property type="entry name" value="TRANSCRIPTIONAL REGULATORY PROTEIN"/>
    <property type="match status" value="1"/>
</dbReference>